<dbReference type="AlphaFoldDB" id="A0A916LEK2"/>
<dbReference type="EMBL" id="CSBK01002154">
    <property type="protein sequence ID" value="COZ54327.1"/>
    <property type="molecule type" value="Genomic_DNA"/>
</dbReference>
<evidence type="ECO:0000313" key="2">
    <source>
        <dbReference type="Proteomes" id="UP000039021"/>
    </source>
</evidence>
<name>A0A916LEK2_MYCTX</name>
<evidence type="ECO:0000313" key="1">
    <source>
        <dbReference type="EMBL" id="COZ54327.1"/>
    </source>
</evidence>
<organism evidence="1 2">
    <name type="scientific">Mycobacterium tuberculosis</name>
    <dbReference type="NCBI Taxonomy" id="1773"/>
    <lineage>
        <taxon>Bacteria</taxon>
        <taxon>Bacillati</taxon>
        <taxon>Actinomycetota</taxon>
        <taxon>Actinomycetes</taxon>
        <taxon>Mycobacteriales</taxon>
        <taxon>Mycobacteriaceae</taxon>
        <taxon>Mycobacterium</taxon>
        <taxon>Mycobacterium tuberculosis complex</taxon>
    </lineage>
</organism>
<reference evidence="2" key="1">
    <citation type="submission" date="2015-03" db="EMBL/GenBank/DDBJ databases">
        <authorList>
            <consortium name="Pathogen Informatics"/>
        </authorList>
    </citation>
    <scope>NUCLEOTIDE SEQUENCE [LARGE SCALE GENOMIC DNA]</scope>
    <source>
        <strain evidence="2">N09902308</strain>
    </source>
</reference>
<dbReference type="Proteomes" id="UP000039021">
    <property type="component" value="Unassembled WGS sequence"/>
</dbReference>
<sequence length="77" mass="8242">MVACTQAIRVAITTPVTARARTVARGSPPSSPAMWSIAPGIWTPTNTHNEPLIRNVAMSQNACACRRERARITVGPT</sequence>
<gene>
    <name evidence="1" type="ORF">ERS007739_03875</name>
</gene>
<protein>
    <submittedName>
        <fullName evidence="1">Uncharacterized protein</fullName>
    </submittedName>
</protein>
<comment type="caution">
    <text evidence="1">The sequence shown here is derived from an EMBL/GenBank/DDBJ whole genome shotgun (WGS) entry which is preliminary data.</text>
</comment>
<proteinExistence type="predicted"/>
<accession>A0A916LEK2</accession>